<evidence type="ECO:0000256" key="2">
    <source>
        <dbReference type="ARBA" id="ARBA00023239"/>
    </source>
</evidence>
<comment type="caution">
    <text evidence="5">The sequence shown here is derived from an EMBL/GenBank/DDBJ whole genome shotgun (WGS) entry which is preliminary data.</text>
</comment>
<dbReference type="EMBL" id="JBHMDO010000041">
    <property type="protein sequence ID" value="MFB9329228.1"/>
    <property type="molecule type" value="Genomic_DNA"/>
</dbReference>
<name>A0ABV5KVI0_9BACL</name>
<evidence type="ECO:0000256" key="1">
    <source>
        <dbReference type="ARBA" id="ARBA00023016"/>
    </source>
</evidence>
<dbReference type="InterPro" id="IPR050325">
    <property type="entry name" value="Prot/Nucl_acid_deglycase"/>
</dbReference>
<dbReference type="InterPro" id="IPR029062">
    <property type="entry name" value="Class_I_gatase-like"/>
</dbReference>
<dbReference type="Pfam" id="PF01965">
    <property type="entry name" value="DJ-1_PfpI"/>
    <property type="match status" value="1"/>
</dbReference>
<comment type="similarity">
    <text evidence="3">Belongs to the peptidase C56 family. HSP31-like subfamily.</text>
</comment>
<dbReference type="Proteomes" id="UP001589747">
    <property type="component" value="Unassembled WGS sequence"/>
</dbReference>
<protein>
    <submittedName>
        <fullName evidence="5">Type 1 glutamine amidotransferase domain-containing protein</fullName>
    </submittedName>
</protein>
<dbReference type="PANTHER" id="PTHR48094:SF11">
    <property type="entry name" value="GLUTATHIONE-INDEPENDENT GLYOXALASE HSP31-RELATED"/>
    <property type="match status" value="1"/>
</dbReference>
<dbReference type="RefSeq" id="WP_377499304.1">
    <property type="nucleotide sequence ID" value="NZ_JBHMDO010000041.1"/>
</dbReference>
<evidence type="ECO:0000259" key="4">
    <source>
        <dbReference type="Pfam" id="PF01965"/>
    </source>
</evidence>
<dbReference type="CDD" id="cd03141">
    <property type="entry name" value="GATase1_Hsp31_like"/>
    <property type="match status" value="1"/>
</dbReference>
<keyword evidence="6" id="KW-1185">Reference proteome</keyword>
<evidence type="ECO:0000313" key="5">
    <source>
        <dbReference type="EMBL" id="MFB9329228.1"/>
    </source>
</evidence>
<organism evidence="5 6">
    <name type="scientific">Paenibacillus aurantiacus</name>
    <dbReference type="NCBI Taxonomy" id="1936118"/>
    <lineage>
        <taxon>Bacteria</taxon>
        <taxon>Bacillati</taxon>
        <taxon>Bacillota</taxon>
        <taxon>Bacilli</taxon>
        <taxon>Bacillales</taxon>
        <taxon>Paenibacillaceae</taxon>
        <taxon>Paenibacillus</taxon>
    </lineage>
</organism>
<sequence>MKTHILIVVTSASRMNEGKETGLWLSEFAEPYLAFTQEGYAITVASPRGGRTPIDPSSLSDAAPELLETIRFLEQTVKLEDVEASGFDAIFLPGGHGTMFDLPDNERLQRLLREFYESGRIVAAVCHGPAGLIRATLSNGKPLVEGKRLTAFTDSEERAAGLDAAMPFLLETELRQAGAEFVGAADWADHVEVDGSLITGQNPQSTHQAARAVIAKLKG</sequence>
<accession>A0ABV5KVI0</accession>
<reference evidence="5 6" key="1">
    <citation type="submission" date="2024-09" db="EMBL/GenBank/DDBJ databases">
        <authorList>
            <person name="Sun Q."/>
            <person name="Mori K."/>
        </authorList>
    </citation>
    <scope>NUCLEOTIDE SEQUENCE [LARGE SCALE GENOMIC DNA]</scope>
    <source>
        <strain evidence="5 6">TISTR 2452</strain>
    </source>
</reference>
<proteinExistence type="inferred from homology"/>
<dbReference type="InterPro" id="IPR002818">
    <property type="entry name" value="DJ-1/PfpI"/>
</dbReference>
<gene>
    <name evidence="5" type="ORF">ACFFSY_25105</name>
</gene>
<dbReference type="SUPFAM" id="SSF52317">
    <property type="entry name" value="Class I glutamine amidotransferase-like"/>
    <property type="match status" value="1"/>
</dbReference>
<dbReference type="PANTHER" id="PTHR48094">
    <property type="entry name" value="PROTEIN/NUCLEIC ACID DEGLYCASE DJ-1-RELATED"/>
    <property type="match status" value="1"/>
</dbReference>
<keyword evidence="2" id="KW-0456">Lyase</keyword>
<evidence type="ECO:0000313" key="6">
    <source>
        <dbReference type="Proteomes" id="UP001589747"/>
    </source>
</evidence>
<keyword evidence="1" id="KW-0346">Stress response</keyword>
<feature type="domain" description="DJ-1/PfpI" evidence="4">
    <location>
        <begin position="26"/>
        <end position="215"/>
    </location>
</feature>
<evidence type="ECO:0000256" key="3">
    <source>
        <dbReference type="ARBA" id="ARBA00038493"/>
    </source>
</evidence>
<dbReference type="Gene3D" id="3.40.50.880">
    <property type="match status" value="1"/>
</dbReference>
<keyword evidence="5" id="KW-0315">Glutamine amidotransferase</keyword>